<keyword evidence="3 4" id="KW-0472">Membrane</keyword>
<proteinExistence type="inferred from homology"/>
<name>A0ABS8N2H9_9CLOT</name>
<evidence type="ECO:0000256" key="4">
    <source>
        <dbReference type="SAM" id="Phobius"/>
    </source>
</evidence>
<dbReference type="PANTHER" id="PTHR30627:SF1">
    <property type="entry name" value="PEPTIDOGLYCAN D,D-TRANSPEPTIDASE FTSI"/>
    <property type="match status" value="1"/>
</dbReference>
<dbReference type="Gene3D" id="3.40.710.10">
    <property type="entry name" value="DD-peptidase/beta-lactamase superfamily"/>
    <property type="match status" value="1"/>
</dbReference>
<dbReference type="Proteomes" id="UP001165422">
    <property type="component" value="Unassembled WGS sequence"/>
</dbReference>
<dbReference type="InterPro" id="IPR012338">
    <property type="entry name" value="Beta-lactam/transpept-like"/>
</dbReference>
<accession>A0ABS8N2H9</accession>
<dbReference type="SUPFAM" id="SSF56601">
    <property type="entry name" value="beta-lactamase/transpeptidase-like"/>
    <property type="match status" value="1"/>
</dbReference>
<comment type="caution">
    <text evidence="7">The sequence shown here is derived from an EMBL/GenBank/DDBJ whole genome shotgun (WGS) entry which is preliminary data.</text>
</comment>
<dbReference type="Gene3D" id="3.90.1310.10">
    <property type="entry name" value="Penicillin-binding protein 2a (Domain 2)"/>
    <property type="match status" value="1"/>
</dbReference>
<feature type="domain" description="Penicillin-binding protein transpeptidase" evidence="5">
    <location>
        <begin position="262"/>
        <end position="580"/>
    </location>
</feature>
<evidence type="ECO:0000259" key="5">
    <source>
        <dbReference type="Pfam" id="PF00905"/>
    </source>
</evidence>
<keyword evidence="4" id="KW-1133">Transmembrane helix</keyword>
<dbReference type="InterPro" id="IPR036138">
    <property type="entry name" value="PBP_dimer_sf"/>
</dbReference>
<dbReference type="InterPro" id="IPR011927">
    <property type="entry name" value="SpoVD_pbp"/>
</dbReference>
<dbReference type="Pfam" id="PF03717">
    <property type="entry name" value="PBP_dimer"/>
    <property type="match status" value="1"/>
</dbReference>
<gene>
    <name evidence="7" type="ORF">LN736_03895</name>
</gene>
<dbReference type="InterPro" id="IPR050515">
    <property type="entry name" value="Beta-lactam/transpept"/>
</dbReference>
<dbReference type="Pfam" id="PF00905">
    <property type="entry name" value="Transpeptidase"/>
    <property type="match status" value="1"/>
</dbReference>
<sequence>MYKREYRDRVIIRKRMIITFSFLFLTFFLLVCRMGYVMIYKSPQLKAMAIAQWTSDVKIDAKRGKILDRNGNELAVSANVYRIDLDMNTLKETMEEKKISEDKLAGELASILSMDKSDVSKILNKTLPGGLPIGSATLKRRVEKDAADKVRNLNLNGILISSDTKRYYPNNNFLSQVMGHTNSDGVGLTGVELYYNKELAGTPGSRIAELDRKSQELPYTISEFTKPVDGKDVVLTIDEMIQHFAEKSAQQALNDYKAKAVSIVVMNPKNGEILAMANKPDYNPNDPWIKGESYDELQKTWRNRAVSDTFEPGSIFKVVTAQTALETNSVSPNDTFVCNGSITIGKRTIHCWKSSGHGVQNLEEILKNSCNVGFAELGKKIGKEKLNDYIHKFGFGQKTGIDLPGEAKGIVKKTQDISDIDLATISFGQANTVTAVQYLRAFNAVANGGNLITPHVMKKIEHYDENSGMEITDKTYDVKGNTTKILDSSKAAQLRGYLEKVVSDGGGKNAFIAGYHIAGKTGTAQKAGVGGYQPGKYVSSFVGMAPASDPKITVLVSVDEPDPSNYYAAQTAAPTAKQVFTDLFNYLAIKGDVVPQDTTQSSAQNTYDVNQDD</sequence>
<evidence type="ECO:0000256" key="2">
    <source>
        <dbReference type="ARBA" id="ARBA00007171"/>
    </source>
</evidence>
<evidence type="ECO:0000313" key="7">
    <source>
        <dbReference type="EMBL" id="MCC9294011.1"/>
    </source>
</evidence>
<dbReference type="RefSeq" id="WP_150358413.1">
    <property type="nucleotide sequence ID" value="NZ_JAJJPB010000002.1"/>
</dbReference>
<dbReference type="InterPro" id="IPR001460">
    <property type="entry name" value="PCN-bd_Tpept"/>
</dbReference>
<reference evidence="7" key="1">
    <citation type="submission" date="2021-11" db="EMBL/GenBank/DDBJ databases">
        <authorList>
            <person name="Qingchun L."/>
            <person name="Dong Z."/>
            <person name="Zongwei Q."/>
            <person name="Jia Z."/>
            <person name="Duotao L."/>
        </authorList>
    </citation>
    <scope>NUCLEOTIDE SEQUENCE</scope>
    <source>
        <strain evidence="7">WLY-B-L2</strain>
    </source>
</reference>
<keyword evidence="8" id="KW-1185">Reference proteome</keyword>
<feature type="transmembrane region" description="Helical" evidence="4">
    <location>
        <begin position="20"/>
        <end position="39"/>
    </location>
</feature>
<comment type="similarity">
    <text evidence="2">Belongs to the transpeptidase family.</text>
</comment>
<dbReference type="PANTHER" id="PTHR30627">
    <property type="entry name" value="PEPTIDOGLYCAN D,D-TRANSPEPTIDASE"/>
    <property type="match status" value="1"/>
</dbReference>
<comment type="subcellular location">
    <subcellularLocation>
        <location evidence="1">Membrane</location>
    </subcellularLocation>
</comment>
<protein>
    <submittedName>
        <fullName evidence="7">Stage V sporulation protein D</fullName>
    </submittedName>
</protein>
<dbReference type="NCBIfam" id="TIGR02214">
    <property type="entry name" value="spoVD_pbp"/>
    <property type="match status" value="1"/>
</dbReference>
<evidence type="ECO:0000259" key="6">
    <source>
        <dbReference type="Pfam" id="PF03717"/>
    </source>
</evidence>
<evidence type="ECO:0000313" key="8">
    <source>
        <dbReference type="Proteomes" id="UP001165422"/>
    </source>
</evidence>
<dbReference type="Gene3D" id="3.30.450.330">
    <property type="match status" value="1"/>
</dbReference>
<evidence type="ECO:0000256" key="3">
    <source>
        <dbReference type="ARBA" id="ARBA00023136"/>
    </source>
</evidence>
<keyword evidence="4" id="KW-0812">Transmembrane</keyword>
<dbReference type="EMBL" id="JAJJPB010000002">
    <property type="protein sequence ID" value="MCC9294011.1"/>
    <property type="molecule type" value="Genomic_DNA"/>
</dbReference>
<dbReference type="SUPFAM" id="SSF56519">
    <property type="entry name" value="Penicillin binding protein dimerisation domain"/>
    <property type="match status" value="1"/>
</dbReference>
<organism evidence="7 8">
    <name type="scientific">Clostridium aromativorans</name>
    <dbReference type="NCBI Taxonomy" id="2836848"/>
    <lineage>
        <taxon>Bacteria</taxon>
        <taxon>Bacillati</taxon>
        <taxon>Bacillota</taxon>
        <taxon>Clostridia</taxon>
        <taxon>Eubacteriales</taxon>
        <taxon>Clostridiaceae</taxon>
        <taxon>Clostridium</taxon>
    </lineage>
</organism>
<evidence type="ECO:0000256" key="1">
    <source>
        <dbReference type="ARBA" id="ARBA00004370"/>
    </source>
</evidence>
<feature type="domain" description="Penicillin-binding protein dimerisation" evidence="6">
    <location>
        <begin position="59"/>
        <end position="214"/>
    </location>
</feature>
<dbReference type="InterPro" id="IPR005311">
    <property type="entry name" value="PBP_dimer"/>
</dbReference>